<name>A0A1D1ZB74_9ARAE</name>
<reference evidence="2" key="1">
    <citation type="submission" date="2015-07" db="EMBL/GenBank/DDBJ databases">
        <title>Transcriptome Assembly of Anthurium amnicola.</title>
        <authorList>
            <person name="Suzuki J."/>
        </authorList>
    </citation>
    <scope>NUCLEOTIDE SEQUENCE</scope>
</reference>
<dbReference type="PANTHER" id="PTHR34467:SF1">
    <property type="entry name" value="OS05G0542300 PROTEIN"/>
    <property type="match status" value="1"/>
</dbReference>
<gene>
    <name evidence="2" type="primary">NRT1.6</name>
    <name evidence="2" type="ORF">g.27554</name>
</gene>
<feature type="non-terminal residue" evidence="2">
    <location>
        <position position="1"/>
    </location>
</feature>
<sequence>HKHPCNTNTPPPPPHHCRDCCCKNTTMMPRAVPVLFILSVLFLCQWTSGEADGTVRDGVGVIDPFYEVISSRKLGDITIDYEDGGPNKKHDPVKGKPGIGSKGP</sequence>
<feature type="compositionally biased region" description="Basic and acidic residues" evidence="1">
    <location>
        <begin position="85"/>
        <end position="94"/>
    </location>
</feature>
<dbReference type="EMBL" id="GDJX01003806">
    <property type="protein sequence ID" value="JAT64130.1"/>
    <property type="molecule type" value="Transcribed_RNA"/>
</dbReference>
<dbReference type="PANTHER" id="PTHR34467">
    <property type="entry name" value="TRANSMEMBRANE PROTEIN"/>
    <property type="match status" value="1"/>
</dbReference>
<evidence type="ECO:0000313" key="2">
    <source>
        <dbReference type="EMBL" id="JAT64130.1"/>
    </source>
</evidence>
<organism evidence="2">
    <name type="scientific">Anthurium amnicola</name>
    <dbReference type="NCBI Taxonomy" id="1678845"/>
    <lineage>
        <taxon>Eukaryota</taxon>
        <taxon>Viridiplantae</taxon>
        <taxon>Streptophyta</taxon>
        <taxon>Embryophyta</taxon>
        <taxon>Tracheophyta</taxon>
        <taxon>Spermatophyta</taxon>
        <taxon>Magnoliopsida</taxon>
        <taxon>Liliopsida</taxon>
        <taxon>Araceae</taxon>
        <taxon>Pothoideae</taxon>
        <taxon>Potheae</taxon>
        <taxon>Anthurium</taxon>
    </lineage>
</organism>
<evidence type="ECO:0000256" key="1">
    <source>
        <dbReference type="SAM" id="MobiDB-lite"/>
    </source>
</evidence>
<accession>A0A1D1ZB74</accession>
<feature type="region of interest" description="Disordered" evidence="1">
    <location>
        <begin position="79"/>
        <end position="104"/>
    </location>
</feature>
<proteinExistence type="predicted"/>
<protein>
    <submittedName>
        <fullName evidence="2">Nitrate transporter 1.6</fullName>
    </submittedName>
</protein>
<dbReference type="AlphaFoldDB" id="A0A1D1ZB74"/>